<feature type="transmembrane region" description="Helical" evidence="1">
    <location>
        <begin position="69"/>
        <end position="91"/>
    </location>
</feature>
<evidence type="ECO:0000313" key="4">
    <source>
        <dbReference type="Proteomes" id="UP001368654"/>
    </source>
</evidence>
<proteinExistence type="predicted"/>
<dbReference type="Pfam" id="PF07786">
    <property type="entry name" value="HGSNAT_cat"/>
    <property type="match status" value="1"/>
</dbReference>
<sequence length="378" mass="40116">MAVAPEVIARPGWLESRWMRLNGPSRIAGVDLARGLAILGMLAAHLLWIREPLTLTDPFSWIAIVEGRSSILFATLAGISIALVTGARVPLVGEARQRAQLRLGTRAFALWLLGLALIFTGVPVYVILPAYALLFLLATMLVPLRARSLLFVALVLAAVMPFVQVVLDALPIWTTPIGNDLSLAIGWHYPFTTWIAFVAAGMAVARAGITRLKVQGWMLVVGAALAVVAAALDAISGVSGLPTSFWQALWTGEAHSTGLLEVWGSGGFAMFVIALCLLACRTVLTWVVLPLRALGAMPLTAYTVQIVAWAIAATVLLGSPGDLAAFRALEPFVPLTLATIAGCTAWALLVGRGPLEWALDRLAKLAVPSTPNDAARSR</sequence>
<dbReference type="PANTHER" id="PTHR30590">
    <property type="entry name" value="INNER MEMBRANE PROTEIN"/>
    <property type="match status" value="1"/>
</dbReference>
<feature type="transmembrane region" description="Helical" evidence="1">
    <location>
        <begin position="301"/>
        <end position="320"/>
    </location>
</feature>
<evidence type="ECO:0000256" key="1">
    <source>
        <dbReference type="SAM" id="Phobius"/>
    </source>
</evidence>
<dbReference type="PANTHER" id="PTHR30590:SF3">
    <property type="entry name" value="HYPOTHETICAL MEMBRANE SPANNING PROTEIN"/>
    <property type="match status" value="1"/>
</dbReference>
<dbReference type="RefSeq" id="WP_337338694.1">
    <property type="nucleotide sequence ID" value="NZ_JBBDGL010000004.1"/>
</dbReference>
<dbReference type="Proteomes" id="UP001368654">
    <property type="component" value="Unassembled WGS sequence"/>
</dbReference>
<gene>
    <name evidence="3" type="ORF">WDU96_11660</name>
</gene>
<dbReference type="InterPro" id="IPR012429">
    <property type="entry name" value="HGSNAT_cat"/>
</dbReference>
<keyword evidence="4" id="KW-1185">Reference proteome</keyword>
<feature type="transmembrane region" description="Helical" evidence="1">
    <location>
        <begin position="332"/>
        <end position="351"/>
    </location>
</feature>
<reference evidence="3 4" key="1">
    <citation type="submission" date="2024-02" db="EMBL/GenBank/DDBJ databases">
        <authorList>
            <person name="Saticioglu I.B."/>
        </authorList>
    </citation>
    <scope>NUCLEOTIDE SEQUENCE [LARGE SCALE GENOMIC DNA]</scope>
    <source>
        <strain evidence="3 4">Mu-86</strain>
    </source>
</reference>
<feature type="domain" description="Heparan-alpha-glucosaminide N-acetyltransferase catalytic" evidence="2">
    <location>
        <begin position="26"/>
        <end position="211"/>
    </location>
</feature>
<evidence type="ECO:0000313" key="3">
    <source>
        <dbReference type="EMBL" id="MEJ1156254.1"/>
    </source>
</evidence>
<accession>A0ABU8LVH9</accession>
<feature type="transmembrane region" description="Helical" evidence="1">
    <location>
        <begin position="149"/>
        <end position="167"/>
    </location>
</feature>
<feature type="transmembrane region" description="Helical" evidence="1">
    <location>
        <begin position="217"/>
        <end position="242"/>
    </location>
</feature>
<comment type="caution">
    <text evidence="3">The sequence shown here is derived from an EMBL/GenBank/DDBJ whole genome shotgun (WGS) entry which is preliminary data.</text>
</comment>
<organism evidence="3 4">
    <name type="scientific">Microbacterium marmarense</name>
    <dbReference type="NCBI Taxonomy" id="3122051"/>
    <lineage>
        <taxon>Bacteria</taxon>
        <taxon>Bacillati</taxon>
        <taxon>Actinomycetota</taxon>
        <taxon>Actinomycetes</taxon>
        <taxon>Micrococcales</taxon>
        <taxon>Microbacteriaceae</taxon>
        <taxon>Microbacterium</taxon>
    </lineage>
</organism>
<feature type="transmembrane region" description="Helical" evidence="1">
    <location>
        <begin position="262"/>
        <end position="289"/>
    </location>
</feature>
<feature type="transmembrane region" description="Helical" evidence="1">
    <location>
        <begin position="187"/>
        <end position="205"/>
    </location>
</feature>
<protein>
    <submittedName>
        <fullName evidence="3">Heparan-alpha-glucosaminide N-acetyltransferase domain-containing protein</fullName>
    </submittedName>
</protein>
<dbReference type="InterPro" id="IPR052529">
    <property type="entry name" value="Bact_Transport_Assoc"/>
</dbReference>
<feature type="transmembrane region" description="Helical" evidence="1">
    <location>
        <begin position="27"/>
        <end position="49"/>
    </location>
</feature>
<keyword evidence="1" id="KW-1133">Transmembrane helix</keyword>
<dbReference type="EMBL" id="JBBDGL010000004">
    <property type="protein sequence ID" value="MEJ1156254.1"/>
    <property type="molecule type" value="Genomic_DNA"/>
</dbReference>
<feature type="transmembrane region" description="Helical" evidence="1">
    <location>
        <begin position="103"/>
        <end position="119"/>
    </location>
</feature>
<name>A0ABU8LVH9_9MICO</name>
<keyword evidence="1" id="KW-0812">Transmembrane</keyword>
<evidence type="ECO:0000259" key="2">
    <source>
        <dbReference type="Pfam" id="PF07786"/>
    </source>
</evidence>
<keyword evidence="1" id="KW-0472">Membrane</keyword>